<accession>A0AB35JMM8</accession>
<dbReference type="EMBL" id="JAGSOW010000002">
    <property type="protein sequence ID" value="MDC3735426.1"/>
    <property type="molecule type" value="Genomic_DNA"/>
</dbReference>
<comment type="caution">
    <text evidence="1">The sequence shown here is derived from an EMBL/GenBank/DDBJ whole genome shotgun (WGS) entry which is preliminary data.</text>
</comment>
<dbReference type="AlphaFoldDB" id="A0AB35JMM8"/>
<dbReference type="Proteomes" id="UP001220207">
    <property type="component" value="Unassembled WGS sequence"/>
</dbReference>
<proteinExistence type="predicted"/>
<dbReference type="RefSeq" id="WP_122232352.1">
    <property type="nucleotide sequence ID" value="NZ_JAGSOW010000002.1"/>
</dbReference>
<sequence length="62" mass="6472">MTNVTNIRHAEPVSAEISNALIDMDAAIAKAIDRAKAAGLPQGFVVSTLHAHAHAQTHAMVS</sequence>
<organism evidence="1 2">
    <name type="scientific">Pseudomonas syringae pv. syringae</name>
    <dbReference type="NCBI Taxonomy" id="321"/>
    <lineage>
        <taxon>Bacteria</taxon>
        <taxon>Pseudomonadati</taxon>
        <taxon>Pseudomonadota</taxon>
        <taxon>Gammaproteobacteria</taxon>
        <taxon>Pseudomonadales</taxon>
        <taxon>Pseudomonadaceae</taxon>
        <taxon>Pseudomonas</taxon>
        <taxon>Pseudomonas syringae</taxon>
    </lineage>
</organism>
<evidence type="ECO:0000313" key="2">
    <source>
        <dbReference type="Proteomes" id="UP001220207"/>
    </source>
</evidence>
<protein>
    <submittedName>
        <fullName evidence="1">Uncharacterized protein</fullName>
    </submittedName>
</protein>
<reference evidence="1" key="1">
    <citation type="submission" date="2021-04" db="EMBL/GenBank/DDBJ databases">
        <title>Genome Sequence and Comparative Genome Analysis of Pseudomonas syringae pv. syringae strains EC33 and LMG5496 isolated from Citrus plants from Tunisia and Greece.</title>
        <authorList>
            <person name="Abdellatif E."/>
            <person name="Baeyen S."/>
        </authorList>
    </citation>
    <scope>NUCLEOTIDE SEQUENCE</scope>
    <source>
        <strain evidence="1">LMG 5496</strain>
    </source>
</reference>
<evidence type="ECO:0000313" key="1">
    <source>
        <dbReference type="EMBL" id="MDC3735426.1"/>
    </source>
</evidence>
<name>A0AB35JMM8_PSESY</name>
<gene>
    <name evidence="1" type="ORF">KDL27_06485</name>
</gene>